<comment type="caution">
    <text evidence="3">The sequence shown here is derived from an EMBL/GenBank/DDBJ whole genome shotgun (WGS) entry which is preliminary data.</text>
</comment>
<proteinExistence type="predicted"/>
<organism evidence="3 4">
    <name type="scientific">Dichotomicrobium thermohalophilum</name>
    <dbReference type="NCBI Taxonomy" id="933063"/>
    <lineage>
        <taxon>Bacteria</taxon>
        <taxon>Pseudomonadati</taxon>
        <taxon>Pseudomonadota</taxon>
        <taxon>Alphaproteobacteria</taxon>
        <taxon>Hyphomicrobiales</taxon>
        <taxon>Hyphomicrobiaceae</taxon>
        <taxon>Dichotomicrobium</taxon>
    </lineage>
</organism>
<dbReference type="AlphaFoldDB" id="A0A397Q4W2"/>
<evidence type="ECO:0000313" key="4">
    <source>
        <dbReference type="Proteomes" id="UP000266273"/>
    </source>
</evidence>
<dbReference type="EMBL" id="QXDF01000001">
    <property type="protein sequence ID" value="RIA55983.1"/>
    <property type="molecule type" value="Genomic_DNA"/>
</dbReference>
<dbReference type="OrthoDB" id="9810270at2"/>
<keyword evidence="1" id="KW-1133">Transmembrane helix</keyword>
<sequence length="192" mass="21470">MLRNLYDRVMALAAHRLAVWWLMLVSFIESSVFPIPPDVMLVPMILAKRAKAWFYAAMTTISSVLGGAAGYAIGYFFFELVGQPILEFYGKTDAFDEFASGYNAYGAWIVLFAGITPFPYKVITIASGVTGLSFPIFMLSSLVARGLRFYLVAALLYWFGPPIRSFIERRLGLVTFAFFVALFGGFLALRYI</sequence>
<feature type="transmembrane region" description="Helical" evidence="1">
    <location>
        <begin position="20"/>
        <end position="41"/>
    </location>
</feature>
<dbReference type="GO" id="GO:0005886">
    <property type="term" value="C:plasma membrane"/>
    <property type="evidence" value="ECO:0007669"/>
    <property type="project" value="TreeGrafter"/>
</dbReference>
<evidence type="ECO:0000313" key="3">
    <source>
        <dbReference type="EMBL" id="RIA55983.1"/>
    </source>
</evidence>
<dbReference type="InterPro" id="IPR051311">
    <property type="entry name" value="DedA_domain"/>
</dbReference>
<feature type="transmembrane region" description="Helical" evidence="1">
    <location>
        <begin position="132"/>
        <end position="159"/>
    </location>
</feature>
<reference evidence="3 4" key="1">
    <citation type="submission" date="2018-08" db="EMBL/GenBank/DDBJ databases">
        <title>Genomic Encyclopedia of Archaeal and Bacterial Type Strains, Phase II (KMG-II): from individual species to whole genera.</title>
        <authorList>
            <person name="Goeker M."/>
        </authorList>
    </citation>
    <scope>NUCLEOTIDE SEQUENCE [LARGE SCALE GENOMIC DNA]</scope>
    <source>
        <strain evidence="3 4">DSM 5002</strain>
    </source>
</reference>
<dbReference type="InterPro" id="IPR032816">
    <property type="entry name" value="VTT_dom"/>
</dbReference>
<evidence type="ECO:0000256" key="1">
    <source>
        <dbReference type="SAM" id="Phobius"/>
    </source>
</evidence>
<name>A0A397Q4W2_9HYPH</name>
<protein>
    <submittedName>
        <fullName evidence="3">Membrane protein YqaA with SNARE-associated domain</fullName>
    </submittedName>
</protein>
<evidence type="ECO:0000259" key="2">
    <source>
        <dbReference type="Pfam" id="PF09335"/>
    </source>
</evidence>
<keyword evidence="1" id="KW-0812">Transmembrane</keyword>
<dbReference type="RefSeq" id="WP_119060822.1">
    <property type="nucleotide sequence ID" value="NZ_QXDF01000001.1"/>
</dbReference>
<gene>
    <name evidence="3" type="ORF">BXY53_1072</name>
</gene>
<keyword evidence="1" id="KW-0472">Membrane</keyword>
<dbReference type="PANTHER" id="PTHR42709">
    <property type="entry name" value="ALKALINE PHOSPHATASE LIKE PROTEIN"/>
    <property type="match status" value="1"/>
</dbReference>
<dbReference type="Pfam" id="PF09335">
    <property type="entry name" value="VTT_dom"/>
    <property type="match status" value="1"/>
</dbReference>
<feature type="transmembrane region" description="Helical" evidence="1">
    <location>
        <begin position="98"/>
        <end position="120"/>
    </location>
</feature>
<feature type="domain" description="VTT" evidence="2">
    <location>
        <begin position="49"/>
        <end position="155"/>
    </location>
</feature>
<accession>A0A397Q4W2</accession>
<dbReference type="Proteomes" id="UP000266273">
    <property type="component" value="Unassembled WGS sequence"/>
</dbReference>
<dbReference type="PANTHER" id="PTHR42709:SF11">
    <property type="entry name" value="DEDA FAMILY PROTEIN"/>
    <property type="match status" value="1"/>
</dbReference>
<feature type="transmembrane region" description="Helical" evidence="1">
    <location>
        <begin position="53"/>
        <end position="78"/>
    </location>
</feature>
<feature type="transmembrane region" description="Helical" evidence="1">
    <location>
        <begin position="171"/>
        <end position="189"/>
    </location>
</feature>
<keyword evidence="4" id="KW-1185">Reference proteome</keyword>